<feature type="domain" description="Aminoglycoside phosphotransferase" evidence="1">
    <location>
        <begin position="142"/>
        <end position="303"/>
    </location>
</feature>
<sequence length="376" mass="42524">MTSSSLLKDALSNVFPAGTEFTWNPAEVEPDERYLVIPNNRGPRWIIPKSPRLGLLALTQWNPYFISQRVMWLALIAAYRTNMLGFLPKIISFGASGATRLGWGHLGWSESHAPIPVVIVRTEFDHKAVATLVDPATQKPRIVAKIPIEGNSARMILNEADTLTQLAEETPGLAPRLIFLDREQSISAQEFVYGRSSNHKLDREHFRLATKLAREGRHIKLSDLVEGLVSRLNRIDNVDRNSKKLLEKILPKIADQTRIPAVRIHGDFVPWNMHSTKDGGYVILDWEDSVPEGPPFYDLFHFLFKQAAISNAKADICDKLAGYYFKSDYSKHLGISEAIFSKLLLYYLASRLIKNLDVNGSRSRVIFYTKEILSLL</sequence>
<protein>
    <recommendedName>
        <fullName evidence="1">Aminoglycoside phosphotransferase domain-containing protein</fullName>
    </recommendedName>
</protein>
<evidence type="ECO:0000313" key="2">
    <source>
        <dbReference type="EMBL" id="VAX22185.1"/>
    </source>
</evidence>
<reference evidence="2" key="1">
    <citation type="submission" date="2018-06" db="EMBL/GenBank/DDBJ databases">
        <authorList>
            <person name="Zhirakovskaya E."/>
        </authorList>
    </citation>
    <scope>NUCLEOTIDE SEQUENCE</scope>
</reference>
<dbReference type="InterPro" id="IPR011009">
    <property type="entry name" value="Kinase-like_dom_sf"/>
</dbReference>
<proteinExistence type="predicted"/>
<dbReference type="EMBL" id="UOGE01000073">
    <property type="protein sequence ID" value="VAX22185.1"/>
    <property type="molecule type" value="Genomic_DNA"/>
</dbReference>
<dbReference type="Pfam" id="PF01636">
    <property type="entry name" value="APH"/>
    <property type="match status" value="1"/>
</dbReference>
<dbReference type="Gene3D" id="3.90.1200.10">
    <property type="match status" value="1"/>
</dbReference>
<name>A0A3B1CSZ9_9ZZZZ</name>
<dbReference type="SUPFAM" id="SSF56112">
    <property type="entry name" value="Protein kinase-like (PK-like)"/>
    <property type="match status" value="1"/>
</dbReference>
<organism evidence="2">
    <name type="scientific">hydrothermal vent metagenome</name>
    <dbReference type="NCBI Taxonomy" id="652676"/>
    <lineage>
        <taxon>unclassified sequences</taxon>
        <taxon>metagenomes</taxon>
        <taxon>ecological metagenomes</taxon>
    </lineage>
</organism>
<gene>
    <name evidence="2" type="ORF">MNBD_NITROSPINAE02-1485</name>
</gene>
<dbReference type="InterPro" id="IPR002575">
    <property type="entry name" value="Aminoglycoside_PTrfase"/>
</dbReference>
<evidence type="ECO:0000259" key="1">
    <source>
        <dbReference type="Pfam" id="PF01636"/>
    </source>
</evidence>
<accession>A0A3B1CSZ9</accession>
<dbReference type="AlphaFoldDB" id="A0A3B1CSZ9"/>